<evidence type="ECO:0000256" key="1">
    <source>
        <dbReference type="PIRSR" id="PIRSR639314-50"/>
    </source>
</evidence>
<dbReference type="PANTHER" id="PTHR33921:SF26">
    <property type="entry name" value="PUTATIVE, EXPRESSED-RELATED"/>
    <property type="match status" value="1"/>
</dbReference>
<gene>
    <name evidence="3" type="ORF">GUJ93_ZPchr0009g289</name>
</gene>
<sequence length="188" mass="20748">MLHFSGTSSLAPKCVRFRLPRLASSSVSCWRAANMATACDDELARTPLLLDLHLSLHRPPCRSSVCHFAKASCHSSACRVRGGQSRAWWPRRSCASTPPELAQKVSESIKQTDETCVGDLVGGECAAAWDEVEELSAAANHACDRKKDNDPFEGYCKDNLETDECRTYEYRYGRTCCLVIPLLSFAAI</sequence>
<dbReference type="GO" id="GO:0080153">
    <property type="term" value="P:negative regulation of reductive pentose-phosphate cycle"/>
    <property type="evidence" value="ECO:0007669"/>
    <property type="project" value="TreeGrafter"/>
</dbReference>
<name>A0A8J5UXX3_ZIZPA</name>
<accession>A0A8J5UXX3</accession>
<comment type="caution">
    <text evidence="3">The sequence shown here is derived from an EMBL/GenBank/DDBJ whole genome shotgun (WGS) entry which is preliminary data.</text>
</comment>
<organism evidence="3 4">
    <name type="scientific">Zizania palustris</name>
    <name type="common">Northern wild rice</name>
    <dbReference type="NCBI Taxonomy" id="103762"/>
    <lineage>
        <taxon>Eukaryota</taxon>
        <taxon>Viridiplantae</taxon>
        <taxon>Streptophyta</taxon>
        <taxon>Embryophyta</taxon>
        <taxon>Tracheophyta</taxon>
        <taxon>Spermatophyta</taxon>
        <taxon>Magnoliopsida</taxon>
        <taxon>Liliopsida</taxon>
        <taxon>Poales</taxon>
        <taxon>Poaceae</taxon>
        <taxon>BOP clade</taxon>
        <taxon>Oryzoideae</taxon>
        <taxon>Oryzeae</taxon>
        <taxon>Zizaniinae</taxon>
        <taxon>Zizania</taxon>
    </lineage>
</organism>
<reference evidence="3" key="1">
    <citation type="journal article" date="2021" name="bioRxiv">
        <title>Whole Genome Assembly and Annotation of Northern Wild Rice, Zizania palustris L., Supports a Whole Genome Duplication in the Zizania Genus.</title>
        <authorList>
            <person name="Haas M."/>
            <person name="Kono T."/>
            <person name="Macchietto M."/>
            <person name="Millas R."/>
            <person name="McGilp L."/>
            <person name="Shao M."/>
            <person name="Duquette J."/>
            <person name="Hirsch C.N."/>
            <person name="Kimball J."/>
        </authorList>
    </citation>
    <scope>NUCLEOTIDE SEQUENCE</scope>
    <source>
        <tissue evidence="3">Fresh leaf tissue</tissue>
    </source>
</reference>
<feature type="disulfide bond" evidence="1">
    <location>
        <begin position="156"/>
        <end position="165"/>
    </location>
</feature>
<protein>
    <recommendedName>
        <fullName evidence="2">CP12 domain-containing protein</fullName>
    </recommendedName>
</protein>
<dbReference type="EMBL" id="JAAALK010000289">
    <property type="protein sequence ID" value="KAG8049232.1"/>
    <property type="molecule type" value="Genomic_DNA"/>
</dbReference>
<evidence type="ECO:0000313" key="4">
    <source>
        <dbReference type="Proteomes" id="UP000729402"/>
    </source>
</evidence>
<feature type="domain" description="CP12" evidence="2">
    <location>
        <begin position="101"/>
        <end position="170"/>
    </location>
</feature>
<dbReference type="SMART" id="SM01093">
    <property type="entry name" value="CP12"/>
    <property type="match status" value="1"/>
</dbReference>
<proteinExistence type="predicted"/>
<reference evidence="3" key="2">
    <citation type="submission" date="2021-02" db="EMBL/GenBank/DDBJ databases">
        <authorList>
            <person name="Kimball J.A."/>
            <person name="Haas M.W."/>
            <person name="Macchietto M."/>
            <person name="Kono T."/>
            <person name="Duquette J."/>
            <person name="Shao M."/>
        </authorList>
    </citation>
    <scope>NUCLEOTIDE SEQUENCE</scope>
    <source>
        <tissue evidence="3">Fresh leaf tissue</tissue>
    </source>
</reference>
<dbReference type="AlphaFoldDB" id="A0A8J5UXX3"/>
<dbReference type="InterPro" id="IPR039314">
    <property type="entry name" value="CP12-like"/>
</dbReference>
<keyword evidence="4" id="KW-1185">Reference proteome</keyword>
<dbReference type="InterPro" id="IPR003823">
    <property type="entry name" value="CP12_dom"/>
</dbReference>
<keyword evidence="1" id="KW-1015">Disulfide bond</keyword>
<dbReference type="GO" id="GO:0009507">
    <property type="term" value="C:chloroplast"/>
    <property type="evidence" value="ECO:0007669"/>
    <property type="project" value="TreeGrafter"/>
</dbReference>
<dbReference type="PANTHER" id="PTHR33921">
    <property type="entry name" value="CALVIN CYCLE PROTEIN CP12-2, CHLOROPLASTIC"/>
    <property type="match status" value="1"/>
</dbReference>
<dbReference type="Proteomes" id="UP000729402">
    <property type="component" value="Unassembled WGS sequence"/>
</dbReference>
<dbReference type="OrthoDB" id="4362at2759"/>
<evidence type="ECO:0000259" key="2">
    <source>
        <dbReference type="SMART" id="SM01093"/>
    </source>
</evidence>
<feature type="disulfide bond" evidence="1">
    <location>
        <begin position="116"/>
        <end position="125"/>
    </location>
</feature>
<evidence type="ECO:0000313" key="3">
    <source>
        <dbReference type="EMBL" id="KAG8049232.1"/>
    </source>
</evidence>
<dbReference type="Pfam" id="PF02672">
    <property type="entry name" value="CP12"/>
    <property type="match status" value="1"/>
</dbReference>